<gene>
    <name evidence="1" type="ORF">B7Z01_11495</name>
</gene>
<dbReference type="EMBL" id="NCEB01000024">
    <property type="protein sequence ID" value="OYX32233.1"/>
    <property type="molecule type" value="Genomic_DNA"/>
</dbReference>
<dbReference type="Proteomes" id="UP000215595">
    <property type="component" value="Unassembled WGS sequence"/>
</dbReference>
<proteinExistence type="predicted"/>
<reference evidence="1 2" key="1">
    <citation type="submission" date="2017-03" db="EMBL/GenBank/DDBJ databases">
        <title>Lifting the veil on microbial sulfur biogeochemistry in mining wastewaters.</title>
        <authorList>
            <person name="Kantor R.S."/>
            <person name="Colenbrander Nelson T."/>
            <person name="Marshall S."/>
            <person name="Bennett D."/>
            <person name="Apte S."/>
            <person name="Camacho D."/>
            <person name="Thomas B.C."/>
            <person name="Warren L.A."/>
            <person name="Banfield J.F."/>
        </authorList>
    </citation>
    <scope>NUCLEOTIDE SEQUENCE [LARGE SCALE GENOMIC DNA]</scope>
    <source>
        <strain evidence="1">32-69-9</strain>
    </source>
</reference>
<evidence type="ECO:0008006" key="3">
    <source>
        <dbReference type="Google" id="ProtNLM"/>
    </source>
</evidence>
<sequence length="149" mass="16223">MDPHQIAAGHPTISDKIRALNSAGFPRAEIARVVQRRYQHVRNVLEADRQKESASSEAPATRAEVGSASLVRMEVLRDGSVVVPADILRHLGVPPGGVVLGHVDGEQVRLLSGRASLRRARELVANLVTQGSSMADELVRERREEARRG</sequence>
<protein>
    <recommendedName>
        <fullName evidence="3">SpoVT-AbrB domain-containing protein</fullName>
    </recommendedName>
</protein>
<organism evidence="1 2">
    <name type="scientific">Brevundimonas subvibrioides</name>
    <dbReference type="NCBI Taxonomy" id="74313"/>
    <lineage>
        <taxon>Bacteria</taxon>
        <taxon>Pseudomonadati</taxon>
        <taxon>Pseudomonadota</taxon>
        <taxon>Alphaproteobacteria</taxon>
        <taxon>Caulobacterales</taxon>
        <taxon>Caulobacteraceae</taxon>
        <taxon>Brevundimonas</taxon>
    </lineage>
</organism>
<name>A0A258FK70_9CAUL</name>
<dbReference type="AlphaFoldDB" id="A0A258FK70"/>
<accession>A0A258FK70</accession>
<comment type="caution">
    <text evidence="1">The sequence shown here is derived from an EMBL/GenBank/DDBJ whole genome shotgun (WGS) entry which is preliminary data.</text>
</comment>
<evidence type="ECO:0000313" key="2">
    <source>
        <dbReference type="Proteomes" id="UP000215595"/>
    </source>
</evidence>
<evidence type="ECO:0000313" key="1">
    <source>
        <dbReference type="EMBL" id="OYX32233.1"/>
    </source>
</evidence>